<dbReference type="Gene3D" id="3.40.30.10">
    <property type="entry name" value="Glutaredoxin"/>
    <property type="match status" value="1"/>
</dbReference>
<dbReference type="InterPro" id="IPR000866">
    <property type="entry name" value="AhpC/TSA"/>
</dbReference>
<dbReference type="InterPro" id="IPR036249">
    <property type="entry name" value="Thioredoxin-like_sf"/>
</dbReference>
<accession>A0ABT9ZPH5</accession>
<dbReference type="Pfam" id="PF00578">
    <property type="entry name" value="AhpC-TSA"/>
    <property type="match status" value="1"/>
</dbReference>
<dbReference type="SUPFAM" id="SSF52833">
    <property type="entry name" value="Thioredoxin-like"/>
    <property type="match status" value="1"/>
</dbReference>
<feature type="domain" description="Alkyl hydroperoxide reductase subunit C/ Thiol specific antioxidant" evidence="2">
    <location>
        <begin position="7"/>
        <end position="47"/>
    </location>
</feature>
<gene>
    <name evidence="3" type="ORF">J2S74_000514</name>
</gene>
<sequence>MTTTLKVGDMAPEFSLSATLKDKIALSDYRGNKNVLLAFYPLDFTPG</sequence>
<evidence type="ECO:0000313" key="3">
    <source>
        <dbReference type="EMBL" id="MDQ0253142.1"/>
    </source>
</evidence>
<evidence type="ECO:0000259" key="2">
    <source>
        <dbReference type="Pfam" id="PF00578"/>
    </source>
</evidence>
<comment type="caution">
    <text evidence="3">The sequence shown here is derived from an EMBL/GenBank/DDBJ whole genome shotgun (WGS) entry which is preliminary data.</text>
</comment>
<keyword evidence="4" id="KW-1185">Reference proteome</keyword>
<evidence type="ECO:0000313" key="4">
    <source>
        <dbReference type="Proteomes" id="UP001230005"/>
    </source>
</evidence>
<proteinExistence type="predicted"/>
<name>A0ABT9ZPH5_9BACI</name>
<organism evidence="3 4">
    <name type="scientific">Evansella vedderi</name>
    <dbReference type="NCBI Taxonomy" id="38282"/>
    <lineage>
        <taxon>Bacteria</taxon>
        <taxon>Bacillati</taxon>
        <taxon>Bacillota</taxon>
        <taxon>Bacilli</taxon>
        <taxon>Bacillales</taxon>
        <taxon>Bacillaceae</taxon>
        <taxon>Evansella</taxon>
    </lineage>
</organism>
<protein>
    <submittedName>
        <fullName evidence="3">Peroxiredoxin Q/BCP</fullName>
    </submittedName>
</protein>
<reference evidence="3 4" key="1">
    <citation type="submission" date="2023-07" db="EMBL/GenBank/DDBJ databases">
        <title>Genomic Encyclopedia of Type Strains, Phase IV (KMG-IV): sequencing the most valuable type-strain genomes for metagenomic binning, comparative biology and taxonomic classification.</title>
        <authorList>
            <person name="Goeker M."/>
        </authorList>
    </citation>
    <scope>NUCLEOTIDE SEQUENCE [LARGE SCALE GENOMIC DNA]</scope>
    <source>
        <strain evidence="3 4">DSM 9768</strain>
    </source>
</reference>
<keyword evidence="1" id="KW-1015">Disulfide bond</keyword>
<dbReference type="EMBL" id="JAUSUG010000001">
    <property type="protein sequence ID" value="MDQ0253142.1"/>
    <property type="molecule type" value="Genomic_DNA"/>
</dbReference>
<evidence type="ECO:0000256" key="1">
    <source>
        <dbReference type="ARBA" id="ARBA00023157"/>
    </source>
</evidence>
<dbReference type="Proteomes" id="UP001230005">
    <property type="component" value="Unassembled WGS sequence"/>
</dbReference>